<evidence type="ECO:0000313" key="1">
    <source>
        <dbReference type="EMBL" id="GEO01019.1"/>
    </source>
</evidence>
<dbReference type="EMBL" id="BJYR01000019">
    <property type="protein sequence ID" value="GEO01019.1"/>
    <property type="molecule type" value="Genomic_DNA"/>
</dbReference>
<sequence length="238" mass="25736">MTIVPLNRTDHADLRIDPARAAESAAAVHLVPLVAGEIRQVAGQFPVFLAKDAETGQFYPAALMGLEPQENLFWNGAALEADVLPLNLLRLPFFVVGEGAEAAIGIDEASPALAPDGPCTIVDTEGGETEYFRSVQTILGRLLQGRDETRRLVDLMLETKVVREIKLDLAFHDGSTSLLTGLYGVDEVALGRARERITAFEDLMILAAMALSLDKVAALVRRKNARIEAQSAWFTPGS</sequence>
<gene>
    <name evidence="1" type="ORF">NSE01_28510</name>
</gene>
<dbReference type="Proteomes" id="UP000321464">
    <property type="component" value="Unassembled WGS sequence"/>
</dbReference>
<dbReference type="InterPro" id="IPR010836">
    <property type="entry name" value="SapC"/>
</dbReference>
<accession>A0A512AMS8</accession>
<keyword evidence="2" id="KW-1185">Reference proteome</keyword>
<organism evidence="1 2">
    <name type="scientific">Novosphingobium sediminis</name>
    <dbReference type="NCBI Taxonomy" id="707214"/>
    <lineage>
        <taxon>Bacteria</taxon>
        <taxon>Pseudomonadati</taxon>
        <taxon>Pseudomonadota</taxon>
        <taxon>Alphaproteobacteria</taxon>
        <taxon>Sphingomonadales</taxon>
        <taxon>Sphingomonadaceae</taxon>
        <taxon>Novosphingobium</taxon>
    </lineage>
</organism>
<proteinExistence type="predicted"/>
<dbReference type="OrthoDB" id="8888710at2"/>
<name>A0A512AMS8_9SPHN</name>
<evidence type="ECO:0000313" key="2">
    <source>
        <dbReference type="Proteomes" id="UP000321464"/>
    </source>
</evidence>
<comment type="caution">
    <text evidence="1">The sequence shown here is derived from an EMBL/GenBank/DDBJ whole genome shotgun (WGS) entry which is preliminary data.</text>
</comment>
<dbReference type="Pfam" id="PF07277">
    <property type="entry name" value="SapC"/>
    <property type="match status" value="1"/>
</dbReference>
<protein>
    <submittedName>
        <fullName evidence="1">SapC family protein</fullName>
    </submittedName>
</protein>
<dbReference type="AlphaFoldDB" id="A0A512AMS8"/>
<dbReference type="RefSeq" id="WP_147160354.1">
    <property type="nucleotide sequence ID" value="NZ_BJYR01000019.1"/>
</dbReference>
<reference evidence="1 2" key="1">
    <citation type="submission" date="2019-07" db="EMBL/GenBank/DDBJ databases">
        <title>Whole genome shotgun sequence of Novosphingobium sediminis NBRC 106119.</title>
        <authorList>
            <person name="Hosoyama A."/>
            <person name="Uohara A."/>
            <person name="Ohji S."/>
            <person name="Ichikawa N."/>
        </authorList>
    </citation>
    <scope>NUCLEOTIDE SEQUENCE [LARGE SCALE GENOMIC DNA]</scope>
    <source>
        <strain evidence="1 2">NBRC 106119</strain>
    </source>
</reference>